<dbReference type="GO" id="GO:0007051">
    <property type="term" value="P:spindle organization"/>
    <property type="evidence" value="ECO:0007669"/>
    <property type="project" value="TreeGrafter"/>
</dbReference>
<dbReference type="STRING" id="74649.A0A2P6SHZ0"/>
<dbReference type="InterPro" id="IPR051185">
    <property type="entry name" value="ASPM"/>
</dbReference>
<evidence type="ECO:0000313" key="6">
    <source>
        <dbReference type="EMBL" id="PRQ58266.1"/>
    </source>
</evidence>
<dbReference type="Gramene" id="PRQ58266">
    <property type="protein sequence ID" value="PRQ58266"/>
    <property type="gene ID" value="RchiOBHm_Chr1g0357401"/>
</dbReference>
<name>A0A2P6SHZ0_ROSCH</name>
<evidence type="ECO:0000256" key="4">
    <source>
        <dbReference type="SAM" id="MobiDB-lite"/>
    </source>
</evidence>
<evidence type="ECO:0000256" key="5">
    <source>
        <dbReference type="SAM" id="Phobius"/>
    </source>
</evidence>
<dbReference type="PANTHER" id="PTHR22706:SF1">
    <property type="entry name" value="ASSEMBLY FACTOR FOR SPINDLE MICROTUBULES"/>
    <property type="match status" value="1"/>
</dbReference>
<feature type="region of interest" description="Disordered" evidence="4">
    <location>
        <begin position="217"/>
        <end position="240"/>
    </location>
</feature>
<feature type="region of interest" description="Disordered" evidence="4">
    <location>
        <begin position="49"/>
        <end position="68"/>
    </location>
</feature>
<sequence length="1244" mass="137846">MSFHGFDPGDRNNWYQSPHLGPFPASPAAYGGGISGRYYSSPYHSYGSSTHESTQFSSQPNPYPPLQLNPSATIINGHLLPHQFPCVPQTHSQFFPPPYLQPIHPIAQQPLTITPRSPSIPHSNPNPWIYPPISQSLCYEPHSQSVSTKSMTTTPIYHSPPPPLACEQPHTIADPKPLCPIPEYDRISLETDRVHNWELPIVDSGCYSFTPEPMAKLKGVEKPQSPPRGSGELQVDKDHTDAKLREMQKSFKSSMDTFMSEFREELRLLRVSSQSPVIQVDNTPKFGSQLDPTIATSLTASGKPLSSTTTTAGGSIQISEPDFNLSPHEAILELNNDVSVVVVSGSSSEDNIDVGMTEKLVLNVDKNIVGSATGVKLSDSHGSDVANSIVWRNDAQTQHTSFRNGSSAGYGELGSHNHNLVGSLRVDFHERDEKELEDEDGEDDNEDEGENDGAESYGDGSLSYSDDSQSVDGQIVTDSNEEVVIDEEGSRLRIKKEALLGDSEFIHDKDHMLEDHKQSIIVTDFPQLLWDEGNVSQVMILNPKLEATLLNRNLVESFATIAVSMLDFSKHASKHKTIDFEQFILYHFGISELMATLEVANLQACLPNWKVRVKFSTSSHKGNFEYDLHITNLIESMRIKFVHMHEKQSGTKSSALHCFGFINSISNIGIQTIVPSTSHAWDFQTHQLGSPLPTSGHFEVINFAKGLLAFQIYFSIGTIGSKMTVIASIGEICNQILQPQMCNSIFAANSTKLSPFVLVILDIELHNQESLSRPLFGANPLLCSLDSDDFRSAVFNFFHHWLCIVLVQAFAKSEGLLNHDLEAPGPHEWLAGAIEIGNPYALILAQKMGEKVYVASARFGKLLPDPFIPSKLFYTDEDIAKTFPCNCEVIIEGSHLPSSHDCKHLPFDALLLLVPRLPGSHIPFCLSSKVVQCITAVIACVVFLTAAYVRYKLRVCCCTEKDLKPAKNGRSGSLFQIYIGKILHVASILVINDELVQINRVANICLEHCIVFLEKKGVKNVHKWGWYKLRIVANAIMGVDYFFQAATLKEFRQEDVGNGIPLVFAPSIQDNEEDGGLIVNDEDVRAGVVLHDDGIMIVEDDITDGDKEPTIPLLWNMFVHLQLPLLVKKATLADETCKIQETMDGSINANSPPIFSGFHDQALIMILYSLQLIRAWHKSRGYLPFEDSNYPTMLWFSYIFLGLGVTLCSGHIAADTANGYGFQMISCKGAQILIQNMKLEDKFV</sequence>
<keyword evidence="2" id="KW-0963">Cytoplasm</keyword>
<evidence type="ECO:0000256" key="1">
    <source>
        <dbReference type="ARBA" id="ARBA00004496"/>
    </source>
</evidence>
<organism evidence="6 7">
    <name type="scientific">Rosa chinensis</name>
    <name type="common">China rose</name>
    <dbReference type="NCBI Taxonomy" id="74649"/>
    <lineage>
        <taxon>Eukaryota</taxon>
        <taxon>Viridiplantae</taxon>
        <taxon>Streptophyta</taxon>
        <taxon>Embryophyta</taxon>
        <taxon>Tracheophyta</taxon>
        <taxon>Spermatophyta</taxon>
        <taxon>Magnoliopsida</taxon>
        <taxon>eudicotyledons</taxon>
        <taxon>Gunneridae</taxon>
        <taxon>Pentapetalae</taxon>
        <taxon>rosids</taxon>
        <taxon>fabids</taxon>
        <taxon>Rosales</taxon>
        <taxon>Rosaceae</taxon>
        <taxon>Rosoideae</taxon>
        <taxon>Rosoideae incertae sedis</taxon>
        <taxon>Rosa</taxon>
    </lineage>
</organism>
<dbReference type="EMBL" id="PDCK01000039">
    <property type="protein sequence ID" value="PRQ58266.1"/>
    <property type="molecule type" value="Genomic_DNA"/>
</dbReference>
<proteinExistence type="predicted"/>
<dbReference type="PANTHER" id="PTHR22706">
    <property type="entry name" value="ASSEMBLY FACTOR FOR SPINDLE MICROTUBULES"/>
    <property type="match status" value="1"/>
</dbReference>
<feature type="transmembrane region" description="Helical" evidence="5">
    <location>
        <begin position="1193"/>
        <end position="1214"/>
    </location>
</feature>
<evidence type="ECO:0000256" key="2">
    <source>
        <dbReference type="ARBA" id="ARBA00022490"/>
    </source>
</evidence>
<accession>A0A2P6SHZ0</accession>
<dbReference type="GO" id="GO:0005516">
    <property type="term" value="F:calmodulin binding"/>
    <property type="evidence" value="ECO:0007669"/>
    <property type="project" value="UniProtKB-KW"/>
</dbReference>
<keyword evidence="3" id="KW-0112">Calmodulin-binding</keyword>
<dbReference type="AlphaFoldDB" id="A0A2P6SHZ0"/>
<evidence type="ECO:0000313" key="7">
    <source>
        <dbReference type="Proteomes" id="UP000238479"/>
    </source>
</evidence>
<dbReference type="Proteomes" id="UP000238479">
    <property type="component" value="Chromosome 1"/>
</dbReference>
<comment type="caution">
    <text evidence="6">The sequence shown here is derived from an EMBL/GenBank/DDBJ whole genome shotgun (WGS) entry which is preliminary data.</text>
</comment>
<protein>
    <submittedName>
        <fullName evidence="6">Uncharacterized protein</fullName>
    </submittedName>
</protein>
<dbReference type="GO" id="GO:0051295">
    <property type="term" value="P:establishment of meiotic spindle localization"/>
    <property type="evidence" value="ECO:0007669"/>
    <property type="project" value="TreeGrafter"/>
</dbReference>
<gene>
    <name evidence="6" type="ORF">RchiOBHm_Chr1g0357401</name>
</gene>
<feature type="compositionally biased region" description="Low complexity" evidence="4">
    <location>
        <begin position="454"/>
        <end position="472"/>
    </location>
</feature>
<feature type="region of interest" description="Disordered" evidence="4">
    <location>
        <begin position="433"/>
        <end position="473"/>
    </location>
</feature>
<feature type="compositionally biased region" description="Acidic residues" evidence="4">
    <location>
        <begin position="435"/>
        <end position="453"/>
    </location>
</feature>
<evidence type="ECO:0000256" key="3">
    <source>
        <dbReference type="ARBA" id="ARBA00022860"/>
    </source>
</evidence>
<comment type="subcellular location">
    <subcellularLocation>
        <location evidence="1">Cytoplasm</location>
    </subcellularLocation>
</comment>
<dbReference type="GO" id="GO:0005737">
    <property type="term" value="C:cytoplasm"/>
    <property type="evidence" value="ECO:0007669"/>
    <property type="project" value="UniProtKB-SubCell"/>
</dbReference>
<keyword evidence="5" id="KW-0812">Transmembrane</keyword>
<dbReference type="GO" id="GO:0000922">
    <property type="term" value="C:spindle pole"/>
    <property type="evidence" value="ECO:0007669"/>
    <property type="project" value="TreeGrafter"/>
</dbReference>
<keyword evidence="7" id="KW-1185">Reference proteome</keyword>
<keyword evidence="5" id="KW-0472">Membrane</keyword>
<keyword evidence="5" id="KW-1133">Transmembrane helix</keyword>
<dbReference type="GO" id="GO:0000278">
    <property type="term" value="P:mitotic cell cycle"/>
    <property type="evidence" value="ECO:0007669"/>
    <property type="project" value="TreeGrafter"/>
</dbReference>
<reference evidence="6 7" key="1">
    <citation type="journal article" date="2018" name="Nat. Genet.">
        <title>The Rosa genome provides new insights in the design of modern roses.</title>
        <authorList>
            <person name="Bendahmane M."/>
        </authorList>
    </citation>
    <scope>NUCLEOTIDE SEQUENCE [LARGE SCALE GENOMIC DNA]</scope>
    <source>
        <strain evidence="7">cv. Old Blush</strain>
    </source>
</reference>